<comment type="caution">
    <text evidence="9">The sequence shown here is derived from an EMBL/GenBank/DDBJ whole genome shotgun (WGS) entry which is preliminary data.</text>
</comment>
<dbReference type="GO" id="GO:0046872">
    <property type="term" value="F:metal ion binding"/>
    <property type="evidence" value="ECO:0007669"/>
    <property type="project" value="UniProtKB-UniRule"/>
</dbReference>
<evidence type="ECO:0000256" key="4">
    <source>
        <dbReference type="ARBA" id="ARBA00022801"/>
    </source>
</evidence>
<comment type="cofactor">
    <cofactor evidence="7">
        <name>Zn(2+)</name>
        <dbReference type="ChEBI" id="CHEBI:29105"/>
    </cofactor>
    <text evidence="7">Binds 1 zinc ion.</text>
</comment>
<organism evidence="9 10">
    <name type="scientific">Asanoa ferruginea</name>
    <dbReference type="NCBI Taxonomy" id="53367"/>
    <lineage>
        <taxon>Bacteria</taxon>
        <taxon>Bacillati</taxon>
        <taxon>Actinomycetota</taxon>
        <taxon>Actinomycetes</taxon>
        <taxon>Micromonosporales</taxon>
        <taxon>Micromonosporaceae</taxon>
        <taxon>Asanoa</taxon>
    </lineage>
</organism>
<reference evidence="9 10" key="1">
    <citation type="submission" date="2018-08" db="EMBL/GenBank/DDBJ databases">
        <title>Sequencing the genomes of 1000 actinobacteria strains.</title>
        <authorList>
            <person name="Klenk H.-P."/>
        </authorList>
    </citation>
    <scope>NUCLEOTIDE SEQUENCE [LARGE SCALE GENOMIC DNA]</scope>
    <source>
        <strain evidence="9 10">DSM 44099</strain>
    </source>
</reference>
<evidence type="ECO:0000313" key="9">
    <source>
        <dbReference type="EMBL" id="REF98897.1"/>
    </source>
</evidence>
<evidence type="ECO:0000256" key="5">
    <source>
        <dbReference type="ARBA" id="ARBA00022833"/>
    </source>
</evidence>
<dbReference type="InterPro" id="IPR001567">
    <property type="entry name" value="Pept_M3A_M3B_dom"/>
</dbReference>
<keyword evidence="6 7" id="KW-0482">Metalloprotease</keyword>
<dbReference type="Proteomes" id="UP000256913">
    <property type="component" value="Unassembled WGS sequence"/>
</dbReference>
<dbReference type="GO" id="GO:0006508">
    <property type="term" value="P:proteolysis"/>
    <property type="evidence" value="ECO:0007669"/>
    <property type="project" value="UniProtKB-KW"/>
</dbReference>
<evidence type="ECO:0000313" key="10">
    <source>
        <dbReference type="Proteomes" id="UP000256913"/>
    </source>
</evidence>
<evidence type="ECO:0000256" key="3">
    <source>
        <dbReference type="ARBA" id="ARBA00022723"/>
    </source>
</evidence>
<dbReference type="Gene3D" id="1.10.1370.10">
    <property type="entry name" value="Neurolysin, domain 3"/>
    <property type="match status" value="1"/>
</dbReference>
<comment type="similarity">
    <text evidence="1 7">Belongs to the peptidase M3 family.</text>
</comment>
<dbReference type="GO" id="GO:0004222">
    <property type="term" value="F:metalloendopeptidase activity"/>
    <property type="evidence" value="ECO:0007669"/>
    <property type="project" value="InterPro"/>
</dbReference>
<keyword evidence="5 7" id="KW-0862">Zinc</keyword>
<dbReference type="SUPFAM" id="SSF55486">
    <property type="entry name" value="Metalloproteases ('zincins'), catalytic domain"/>
    <property type="match status" value="1"/>
</dbReference>
<name>A0A3D9ZNY2_9ACTN</name>
<sequence length="673" mass="73662">MTTAVTAPAGANPLVADFDLPPFADIRPEHYRDALARGLAEAEAELAAIVADPRPPTFATVIVPLERCGELAERVMVTFQTVVGAQGTAELIQLEAELAPRWAAYRVAKETDPRLFARIAAVGTAGLNAEERYLVRRYVDRMTRAGVGLAPDRRARLAEIAERLAALSAEFNKRVQADTDDLALVVEARQLDGLGPGDVAAAGHAAQRRGLPGKHLIPLSYPTGHPHLRRLRDREVRRRLLAASMSRGRRGNANDTREVLLEITRLRAEQAELLGHPSYGAMVTAGEMAGDPDTVAALLGPMARAAAVRARAEHAELQVQSAEPVEASDWPYYAEQVRAHRYDIDGEALRPYFELDNVLTRGVFHAARLSYGLTFAERPDLPGFHPDCRVFEVRDADGAVLGTYLFDPYAREGKRGGARSHSIVPQSRLTGRKAVVCNSFAIPAAAPGKPTLLTVEQVVTLFHEFGHALHALLSDVTYPSISGMNVFRDFIEYPAQVNEMWATRPEIVANYAVHVETGEPLPQRTIDRISAAATFQQGYLTCEHLAAALVDQAWHGLGADHDVVDVDGFERGVLAAHGLDHPAIPARYSSTYFMHVFFGDYGGRYYSYVWSEIFAADTIAWFEERSDDPRGAGETFRRAVLAVGGGADPRAVYRAFRGRDASAEALLNRRGLR</sequence>
<dbReference type="RefSeq" id="WP_116070131.1">
    <property type="nucleotide sequence ID" value="NZ_BONB01000004.1"/>
</dbReference>
<accession>A0A3D9ZNY2</accession>
<dbReference type="Gene3D" id="1.10.1370.40">
    <property type="match status" value="1"/>
</dbReference>
<evidence type="ECO:0000256" key="6">
    <source>
        <dbReference type="ARBA" id="ARBA00023049"/>
    </source>
</evidence>
<dbReference type="CDD" id="cd06456">
    <property type="entry name" value="M3A_DCP"/>
    <property type="match status" value="1"/>
</dbReference>
<dbReference type="InterPro" id="IPR024077">
    <property type="entry name" value="Neurolysin/TOP_dom2"/>
</dbReference>
<evidence type="ECO:0000256" key="2">
    <source>
        <dbReference type="ARBA" id="ARBA00022670"/>
    </source>
</evidence>
<evidence type="ECO:0000259" key="8">
    <source>
        <dbReference type="Pfam" id="PF01432"/>
    </source>
</evidence>
<dbReference type="InterPro" id="IPR024079">
    <property type="entry name" value="MetalloPept_cat_dom_sf"/>
</dbReference>
<keyword evidence="4 7" id="KW-0378">Hydrolase</keyword>
<dbReference type="Gene3D" id="3.40.390.10">
    <property type="entry name" value="Collagenase (Catalytic Domain)"/>
    <property type="match status" value="1"/>
</dbReference>
<dbReference type="GO" id="GO:0005829">
    <property type="term" value="C:cytosol"/>
    <property type="evidence" value="ECO:0007669"/>
    <property type="project" value="TreeGrafter"/>
</dbReference>
<dbReference type="InterPro" id="IPR034005">
    <property type="entry name" value="M3A_DCP"/>
</dbReference>
<evidence type="ECO:0000256" key="1">
    <source>
        <dbReference type="ARBA" id="ARBA00006040"/>
    </source>
</evidence>
<keyword evidence="10" id="KW-1185">Reference proteome</keyword>
<dbReference type="InterPro" id="IPR045090">
    <property type="entry name" value="Pept_M3A_M3B"/>
</dbReference>
<dbReference type="Pfam" id="PF01432">
    <property type="entry name" value="Peptidase_M3"/>
    <property type="match status" value="1"/>
</dbReference>
<protein>
    <submittedName>
        <fullName evidence="9">Peptidyl-dipeptidase Dcp</fullName>
    </submittedName>
</protein>
<gene>
    <name evidence="9" type="ORF">DFJ67_4922</name>
</gene>
<dbReference type="EMBL" id="QUMQ01000001">
    <property type="protein sequence ID" value="REF98897.1"/>
    <property type="molecule type" value="Genomic_DNA"/>
</dbReference>
<keyword evidence="3 7" id="KW-0479">Metal-binding</keyword>
<keyword evidence="2 7" id="KW-0645">Protease</keyword>
<dbReference type="GO" id="GO:0004180">
    <property type="term" value="F:carboxypeptidase activity"/>
    <property type="evidence" value="ECO:0007669"/>
    <property type="project" value="TreeGrafter"/>
</dbReference>
<evidence type="ECO:0000256" key="7">
    <source>
        <dbReference type="RuleBase" id="RU003435"/>
    </source>
</evidence>
<feature type="domain" description="Peptidase M3A/M3B catalytic" evidence="8">
    <location>
        <begin position="230"/>
        <end position="671"/>
    </location>
</feature>
<dbReference type="OrthoDB" id="9773538at2"/>
<proteinExistence type="inferred from homology"/>
<dbReference type="PANTHER" id="PTHR43660">
    <property type="entry name" value="DIPEPTIDYL CARBOXYPEPTIDASE"/>
    <property type="match status" value="1"/>
</dbReference>
<dbReference type="AlphaFoldDB" id="A0A3D9ZNY2"/>
<dbReference type="PANTHER" id="PTHR43660:SF1">
    <property type="entry name" value="DIPEPTIDYL CARBOXYPEPTIDASE"/>
    <property type="match status" value="1"/>
</dbReference>